<dbReference type="Proteomes" id="UP000730482">
    <property type="component" value="Unassembled WGS sequence"/>
</dbReference>
<reference evidence="1 2" key="1">
    <citation type="submission" date="2020-02" db="EMBL/GenBank/DDBJ databases">
        <title>Acidophilic actinobacteria isolated from forest soil.</title>
        <authorList>
            <person name="Golinska P."/>
        </authorList>
    </citation>
    <scope>NUCLEOTIDE SEQUENCE [LARGE SCALE GENOMIC DNA]</scope>
    <source>
        <strain evidence="1 2">NL8</strain>
    </source>
</reference>
<comment type="caution">
    <text evidence="1">The sequence shown here is derived from an EMBL/GenBank/DDBJ whole genome shotgun (WGS) entry which is preliminary data.</text>
</comment>
<sequence>MNAPASTIPEVKAYLVELINTAVNDTTVLVCYDDPGTNQPDDIIAVRDVEQTLAPYELVGGGGAGWLYETYKVEIVVDVYRGGDFPRLVFERACALVAIVENAIRADPSLAGLVVTARPAGTHYASSWEDDGKGRTCAAAMTVDVEARS</sequence>
<proteinExistence type="predicted"/>
<name>A0ABS5KRX3_9ACTN</name>
<gene>
    <name evidence="1" type="ORF">KGQ19_18200</name>
</gene>
<keyword evidence="2" id="KW-1185">Reference proteome</keyword>
<evidence type="ECO:0000313" key="1">
    <source>
        <dbReference type="EMBL" id="MBS2548801.1"/>
    </source>
</evidence>
<dbReference type="RefSeq" id="WP_212010379.1">
    <property type="nucleotide sequence ID" value="NZ_JAAFYZ010000056.1"/>
</dbReference>
<accession>A0ABS5KRX3</accession>
<protein>
    <recommendedName>
        <fullName evidence="3">Tail terminator</fullName>
    </recommendedName>
</protein>
<dbReference type="EMBL" id="JAAFYZ010000056">
    <property type="protein sequence ID" value="MBS2548801.1"/>
    <property type="molecule type" value="Genomic_DNA"/>
</dbReference>
<evidence type="ECO:0000313" key="2">
    <source>
        <dbReference type="Proteomes" id="UP000730482"/>
    </source>
</evidence>
<evidence type="ECO:0008006" key="3">
    <source>
        <dbReference type="Google" id="ProtNLM"/>
    </source>
</evidence>
<organism evidence="1 2">
    <name type="scientific">Catenulispora pinistramenti</name>
    <dbReference type="NCBI Taxonomy" id="2705254"/>
    <lineage>
        <taxon>Bacteria</taxon>
        <taxon>Bacillati</taxon>
        <taxon>Actinomycetota</taxon>
        <taxon>Actinomycetes</taxon>
        <taxon>Catenulisporales</taxon>
        <taxon>Catenulisporaceae</taxon>
        <taxon>Catenulispora</taxon>
    </lineage>
</organism>